<dbReference type="EMBL" id="MFPS01000008">
    <property type="protein sequence ID" value="OGH58908.1"/>
    <property type="molecule type" value="Genomic_DNA"/>
</dbReference>
<organism evidence="2 3">
    <name type="scientific">Candidatus Magasanikbacteria bacterium RIFCSPHIGHO2_01_FULL_33_34</name>
    <dbReference type="NCBI Taxonomy" id="1798671"/>
    <lineage>
        <taxon>Bacteria</taxon>
        <taxon>Candidatus Magasanikiibacteriota</taxon>
    </lineage>
</organism>
<reference evidence="2 3" key="1">
    <citation type="journal article" date="2016" name="Nat. Commun.">
        <title>Thousands of microbial genomes shed light on interconnected biogeochemical processes in an aquifer system.</title>
        <authorList>
            <person name="Anantharaman K."/>
            <person name="Brown C.T."/>
            <person name="Hug L.A."/>
            <person name="Sharon I."/>
            <person name="Castelle C.J."/>
            <person name="Probst A.J."/>
            <person name="Thomas B.C."/>
            <person name="Singh A."/>
            <person name="Wilkins M.J."/>
            <person name="Karaoz U."/>
            <person name="Brodie E.L."/>
            <person name="Williams K.H."/>
            <person name="Hubbard S.S."/>
            <person name="Banfield J.F."/>
        </authorList>
    </citation>
    <scope>NUCLEOTIDE SEQUENCE [LARGE SCALE GENOMIC DNA]</scope>
</reference>
<sequence length="140" mass="16736">MNKKIIATLLILIVFTIHSLLVKTMMNMESNHDCPLSILMTGECLADSTPIEVLSFHDHLIFTVQTGNIVFLIIFLIIVAWFYSKNDFLKYLFKSKVFYIHKWQFIYFLYYQKIRDWSSYFFRIPKLSSIGRLNLLYKFI</sequence>
<proteinExistence type="predicted"/>
<feature type="transmembrane region" description="Helical" evidence="1">
    <location>
        <begin position="60"/>
        <end position="83"/>
    </location>
</feature>
<protein>
    <submittedName>
        <fullName evidence="2">Uncharacterized protein</fullName>
    </submittedName>
</protein>
<evidence type="ECO:0000313" key="2">
    <source>
        <dbReference type="EMBL" id="OGH58908.1"/>
    </source>
</evidence>
<dbReference type="AlphaFoldDB" id="A0A1F6LHJ5"/>
<accession>A0A1F6LHJ5</accession>
<keyword evidence="1" id="KW-0472">Membrane</keyword>
<evidence type="ECO:0000313" key="3">
    <source>
        <dbReference type="Proteomes" id="UP000177067"/>
    </source>
</evidence>
<comment type="caution">
    <text evidence="2">The sequence shown here is derived from an EMBL/GenBank/DDBJ whole genome shotgun (WGS) entry which is preliminary data.</text>
</comment>
<evidence type="ECO:0000256" key="1">
    <source>
        <dbReference type="SAM" id="Phobius"/>
    </source>
</evidence>
<name>A0A1F6LHJ5_9BACT</name>
<keyword evidence="1" id="KW-0812">Transmembrane</keyword>
<gene>
    <name evidence="2" type="ORF">A2725_04140</name>
</gene>
<dbReference type="Proteomes" id="UP000177067">
    <property type="component" value="Unassembled WGS sequence"/>
</dbReference>
<keyword evidence="1" id="KW-1133">Transmembrane helix</keyword>